<reference evidence="1" key="1">
    <citation type="submission" date="2022-01" db="EMBL/GenBank/DDBJ databases">
        <authorList>
            <person name="King R."/>
        </authorList>
    </citation>
    <scope>NUCLEOTIDE SEQUENCE</scope>
</reference>
<evidence type="ECO:0000313" key="1">
    <source>
        <dbReference type="EMBL" id="CAH1392793.1"/>
    </source>
</evidence>
<keyword evidence="2" id="KW-1185">Reference proteome</keyword>
<accession>A0A9P0E9Z1</accession>
<name>A0A9P0E9Z1_NEZVI</name>
<protein>
    <submittedName>
        <fullName evidence="1">Uncharacterized protein</fullName>
    </submittedName>
</protein>
<dbReference type="EMBL" id="OV725078">
    <property type="protein sequence ID" value="CAH1392793.1"/>
    <property type="molecule type" value="Genomic_DNA"/>
</dbReference>
<sequence length="32" mass="3744">MISEISTRVIDNSFKKLITIIVIQYTFKTVEL</sequence>
<organism evidence="1 2">
    <name type="scientific">Nezara viridula</name>
    <name type="common">Southern green stink bug</name>
    <name type="synonym">Cimex viridulus</name>
    <dbReference type="NCBI Taxonomy" id="85310"/>
    <lineage>
        <taxon>Eukaryota</taxon>
        <taxon>Metazoa</taxon>
        <taxon>Ecdysozoa</taxon>
        <taxon>Arthropoda</taxon>
        <taxon>Hexapoda</taxon>
        <taxon>Insecta</taxon>
        <taxon>Pterygota</taxon>
        <taxon>Neoptera</taxon>
        <taxon>Paraneoptera</taxon>
        <taxon>Hemiptera</taxon>
        <taxon>Heteroptera</taxon>
        <taxon>Panheteroptera</taxon>
        <taxon>Pentatomomorpha</taxon>
        <taxon>Pentatomoidea</taxon>
        <taxon>Pentatomidae</taxon>
        <taxon>Pentatominae</taxon>
        <taxon>Nezara</taxon>
    </lineage>
</organism>
<proteinExistence type="predicted"/>
<dbReference type="AlphaFoldDB" id="A0A9P0E9Z1"/>
<evidence type="ECO:0000313" key="2">
    <source>
        <dbReference type="Proteomes" id="UP001152798"/>
    </source>
</evidence>
<dbReference type="Proteomes" id="UP001152798">
    <property type="component" value="Chromosome 2"/>
</dbReference>
<gene>
    <name evidence="1" type="ORF">NEZAVI_LOCUS3560</name>
</gene>